<keyword evidence="13" id="KW-0966">Cell projection</keyword>
<dbReference type="Pfam" id="PF13927">
    <property type="entry name" value="Ig_3"/>
    <property type="match status" value="4"/>
</dbReference>
<feature type="compositionally biased region" description="Basic and acidic residues" evidence="17">
    <location>
        <begin position="1047"/>
        <end position="1066"/>
    </location>
</feature>
<dbReference type="FunFam" id="2.60.40.10:FF:000347">
    <property type="entry name" value="Neuronal cell adhesion molecule"/>
    <property type="match status" value="1"/>
</dbReference>
<evidence type="ECO:0000259" key="21">
    <source>
        <dbReference type="PROSITE" id="PS50853"/>
    </source>
</evidence>
<comment type="function">
    <text evidence="15">Neural cell adhesion molecule involved in the dynamics of cell adhesion and in the generation of transmembrane signals at tyrosine kinase receptors. During brain development, critical in multiple processes, including neuronal migration, axonal growth and fasciculation, and synaptogenesis. In the mature brain, plays a role in the dynamics of neuronal structure and function, including synaptic plasticity.</text>
</comment>
<reference evidence="22" key="1">
    <citation type="thesis" date="2021" institute="BYU ScholarsArchive" country="Provo, UT, USA">
        <title>Applications of and Algorithms for Genome Assembly and Genomic Analyses with an Emphasis on Marine Teleosts.</title>
        <authorList>
            <person name="Pickett B.D."/>
        </authorList>
    </citation>
    <scope>NUCLEOTIDE SEQUENCE</scope>
    <source>
        <strain evidence="22">HI-2016</strain>
    </source>
</reference>
<dbReference type="Gene3D" id="2.60.40.10">
    <property type="entry name" value="Immunoglobulins"/>
    <property type="match status" value="9"/>
</dbReference>
<keyword evidence="23" id="KW-1185">Reference proteome</keyword>
<feature type="transmembrane region" description="Helical" evidence="18">
    <location>
        <begin position="1016"/>
        <end position="1037"/>
    </location>
</feature>
<organism evidence="22 23">
    <name type="scientific">Albula glossodonta</name>
    <name type="common">roundjaw bonefish</name>
    <dbReference type="NCBI Taxonomy" id="121402"/>
    <lineage>
        <taxon>Eukaryota</taxon>
        <taxon>Metazoa</taxon>
        <taxon>Chordata</taxon>
        <taxon>Craniata</taxon>
        <taxon>Vertebrata</taxon>
        <taxon>Euteleostomi</taxon>
        <taxon>Actinopterygii</taxon>
        <taxon>Neopterygii</taxon>
        <taxon>Teleostei</taxon>
        <taxon>Albuliformes</taxon>
        <taxon>Albulidae</taxon>
        <taxon>Albula</taxon>
    </lineage>
</organism>
<dbReference type="PROSITE" id="PS50835">
    <property type="entry name" value="IG_LIKE"/>
    <property type="match status" value="6"/>
</dbReference>
<dbReference type="InterPro" id="IPR007110">
    <property type="entry name" value="Ig-like_dom"/>
</dbReference>
<keyword evidence="7" id="KW-0677">Repeat</keyword>
<dbReference type="InterPro" id="IPR013151">
    <property type="entry name" value="Immunoglobulin_dom"/>
</dbReference>
<accession>A0A8T2NBR9</accession>
<evidence type="ECO:0000256" key="11">
    <source>
        <dbReference type="ARBA" id="ARBA00023157"/>
    </source>
</evidence>
<keyword evidence="10 18" id="KW-0472">Membrane</keyword>
<evidence type="ECO:0000256" key="3">
    <source>
        <dbReference type="ARBA" id="ARBA00008588"/>
    </source>
</evidence>
<dbReference type="PROSITE" id="PS50853">
    <property type="entry name" value="FN3"/>
    <property type="match status" value="3"/>
</dbReference>
<evidence type="ECO:0000256" key="19">
    <source>
        <dbReference type="SAM" id="SignalP"/>
    </source>
</evidence>
<name>A0A8T2NBR9_9TELE</name>
<evidence type="ECO:0000256" key="8">
    <source>
        <dbReference type="ARBA" id="ARBA00022889"/>
    </source>
</evidence>
<feature type="domain" description="Ig-like" evidence="20">
    <location>
        <begin position="146"/>
        <end position="236"/>
    </location>
</feature>
<protein>
    <recommendedName>
        <fullName evidence="16">Neural cell adhesion molecule L1</fullName>
    </recommendedName>
</protein>
<dbReference type="GO" id="GO:0007420">
    <property type="term" value="P:brain development"/>
    <property type="evidence" value="ECO:0007669"/>
    <property type="project" value="TreeGrafter"/>
</dbReference>
<evidence type="ECO:0000256" key="1">
    <source>
        <dbReference type="ARBA" id="ARBA00004251"/>
    </source>
</evidence>
<dbReference type="GO" id="GO:0098632">
    <property type="term" value="F:cell-cell adhesion mediator activity"/>
    <property type="evidence" value="ECO:0007669"/>
    <property type="project" value="TreeGrafter"/>
</dbReference>
<comment type="subcellular location">
    <subcellularLocation>
        <location evidence="1">Cell membrane</location>
        <topology evidence="1">Single-pass type I membrane protein</topology>
    </subcellularLocation>
    <subcellularLocation>
        <location evidence="2">Cell projection</location>
        <location evidence="2">Growth cone</location>
    </subcellularLocation>
</comment>
<feature type="domain" description="Ig-like" evidence="20">
    <location>
        <begin position="49"/>
        <end position="142"/>
    </location>
</feature>
<evidence type="ECO:0000256" key="5">
    <source>
        <dbReference type="ARBA" id="ARBA00022692"/>
    </source>
</evidence>
<dbReference type="FunFam" id="2.60.40.10:FF:000367">
    <property type="entry name" value="Neural cell adhesion molecule L1-like protein"/>
    <property type="match status" value="1"/>
</dbReference>
<feature type="region of interest" description="Disordered" evidence="17">
    <location>
        <begin position="1114"/>
        <end position="1162"/>
    </location>
</feature>
<feature type="signal peptide" evidence="19">
    <location>
        <begin position="1"/>
        <end position="37"/>
    </location>
</feature>
<evidence type="ECO:0000256" key="7">
    <source>
        <dbReference type="ARBA" id="ARBA00022737"/>
    </source>
</evidence>
<evidence type="ECO:0000256" key="9">
    <source>
        <dbReference type="ARBA" id="ARBA00022989"/>
    </source>
</evidence>
<evidence type="ECO:0000256" key="4">
    <source>
        <dbReference type="ARBA" id="ARBA00022475"/>
    </source>
</evidence>
<keyword evidence="8" id="KW-0130">Cell adhesion</keyword>
<feature type="domain" description="Fibronectin type-III" evidence="21">
    <location>
        <begin position="724"/>
        <end position="816"/>
    </location>
</feature>
<feature type="domain" description="Ig-like" evidence="20">
    <location>
        <begin position="437"/>
        <end position="525"/>
    </location>
</feature>
<keyword evidence="6 19" id="KW-0732">Signal</keyword>
<dbReference type="InterPro" id="IPR003961">
    <property type="entry name" value="FN3_dom"/>
</dbReference>
<evidence type="ECO:0000256" key="16">
    <source>
        <dbReference type="ARBA" id="ARBA00074488"/>
    </source>
</evidence>
<dbReference type="FunFam" id="2.60.40.10:FF:000005">
    <property type="entry name" value="Neuronal cell adhesion molecule"/>
    <property type="match status" value="1"/>
</dbReference>
<keyword evidence="11" id="KW-1015">Disulfide bond</keyword>
<dbReference type="OrthoDB" id="6244967at2759"/>
<dbReference type="InterPro" id="IPR036179">
    <property type="entry name" value="Ig-like_dom_sf"/>
</dbReference>
<dbReference type="FunFam" id="2.60.40.10:FF:000078">
    <property type="entry name" value="Neuronal cell adhesion molecule"/>
    <property type="match status" value="1"/>
</dbReference>
<dbReference type="AlphaFoldDB" id="A0A8T2NBR9"/>
<dbReference type="GO" id="GO:0005886">
    <property type="term" value="C:plasma membrane"/>
    <property type="evidence" value="ECO:0007669"/>
    <property type="project" value="UniProtKB-SubCell"/>
</dbReference>
<keyword evidence="14" id="KW-0393">Immunoglobulin domain</keyword>
<dbReference type="FunFam" id="2.60.40.10:FF:000028">
    <property type="entry name" value="Neuronal cell adhesion molecule"/>
    <property type="match status" value="1"/>
</dbReference>
<evidence type="ECO:0000256" key="15">
    <source>
        <dbReference type="ARBA" id="ARBA00060042"/>
    </source>
</evidence>
<feature type="domain" description="Ig-like" evidence="20">
    <location>
        <begin position="251"/>
        <end position="339"/>
    </location>
</feature>
<comment type="similarity">
    <text evidence="3">Belongs to the immunoglobulin superfamily. L1/neurofascin/NgCAM family.</text>
</comment>
<dbReference type="GO" id="GO:0007411">
    <property type="term" value="P:axon guidance"/>
    <property type="evidence" value="ECO:0007669"/>
    <property type="project" value="TreeGrafter"/>
</dbReference>
<keyword evidence="9 18" id="KW-1133">Transmembrane helix</keyword>
<feature type="region of interest" description="Disordered" evidence="17">
    <location>
        <begin position="703"/>
        <end position="734"/>
    </location>
</feature>
<feature type="domain" description="Fibronectin type-III" evidence="21">
    <location>
        <begin position="624"/>
        <end position="719"/>
    </location>
</feature>
<keyword evidence="4" id="KW-1003">Cell membrane</keyword>
<feature type="domain" description="Ig-like" evidence="20">
    <location>
        <begin position="532"/>
        <end position="615"/>
    </location>
</feature>
<evidence type="ECO:0000313" key="23">
    <source>
        <dbReference type="Proteomes" id="UP000824540"/>
    </source>
</evidence>
<dbReference type="InterPro" id="IPR003598">
    <property type="entry name" value="Ig_sub2"/>
</dbReference>
<sequence>MPSMQYQQAGSRGQCAPLPLLLLSLFLAPLAPGPAQGAIEIPPSFKKPPEITNQTKSYTAFTADDFSLSCVASGNPPPMFRWTKDGVQFDPSSDPRLKTSENFGTITWNLSGGPFMQYQGKYRCYAANELGTAISNEIQVITENTPTLPKQRRVIKTVEEGESVTLICNPPFSTNSPNIHWMDRNFNHIEKSERVTMGLDGSLYFANANVSDSRDDYTCNAQYIVARTILPKEPISLIVNPSNSVMMNRRPNLLQPKGDHSNHLALRGKNLVLECIPEGLPTPTVQWKRKDGTLSTARTSKKNFGRWLQFTHIMESDDGEYECTASNQLGDVKHLYTVTVEAAPYWTKVPESQMYAPGETVRLTCDASGIPTPNVSWSINGNPVSGIDQDKRRRVHGGNLILKDVELSDTAVYQCIASNKHGTILVNAYIHVIEIPPKMLTEDGRTYRVTEGQKVNLDCETFGSPRPKVEWVESLSEVSVLANNRMSQLTNGSLQISNATLEDRGLYTCAIVNSNLSLDAQLEVLNRSVILPLPESLRIRSGETVNITCLARIDPQLKETWRQWRKSGQKMMETTDDKYRFEGPSLIIKDVNPEDKGKYTCEVHTSLDHADATVSIVVVDRPDAPHHLKLADIRERNLTLHWSPGDHHNSLIQVFIVEVEEQRYGRGKWVEAARVQGDVHHAKLSLQPYGIYSFRVKAVNEVDESDPAPPTEAHEIAPAAPSRNPEDVQSNSTDPKTLTITWKEMDMLSFNGPGFKYKVMWKSKDDRHWHHKEVEGPPFHVNNTEIFKPFLIKVQAVNQLGAAPSPREETGYSGEDVPSGAPTGVGVQPVDNSAVKVSWEAVDSNKVHGHLLGYKIHLKWLGPPSENGHPEHGRRKRRERGKEHGSKVIKVTGAKTEEVVGDLLPFSKYSVTVSAFNSRGEGPHSSPAIFTTPQGTGEGTAIEKEAATLLDGAGSLVEKSDMVNSTQSFYQIHGLEPGCHYALHVFFSNKTHWRRDIKTEGPGVSEVQSGFATQGWFIGLISAIVLLLLVLLILCFIKRSKGGKYSVKDKEEGQVDSEARPMKDDTFGEYSDNEDKRSVSQPSVCPESKLGSEDSLAEYGDSVDIQFNEDGSFIGQYSGHRDGPGPGGPDSSGATSPVNPAAMPPPSLGLPNSITGIMGRGI</sequence>
<feature type="region of interest" description="Disordered" evidence="17">
    <location>
        <begin position="860"/>
        <end position="886"/>
    </location>
</feature>
<dbReference type="Pfam" id="PF00041">
    <property type="entry name" value="fn3"/>
    <property type="match status" value="2"/>
</dbReference>
<evidence type="ECO:0000256" key="12">
    <source>
        <dbReference type="ARBA" id="ARBA00023180"/>
    </source>
</evidence>
<dbReference type="EMBL" id="JAFBMS010000129">
    <property type="protein sequence ID" value="KAG9335112.1"/>
    <property type="molecule type" value="Genomic_DNA"/>
</dbReference>
<evidence type="ECO:0000256" key="6">
    <source>
        <dbReference type="ARBA" id="ARBA00022729"/>
    </source>
</evidence>
<feature type="region of interest" description="Disordered" evidence="17">
    <location>
        <begin position="802"/>
        <end position="828"/>
    </location>
</feature>
<dbReference type="InterPro" id="IPR013783">
    <property type="entry name" value="Ig-like_fold"/>
</dbReference>
<proteinExistence type="inferred from homology"/>
<feature type="chain" id="PRO_5035823163" description="Neural cell adhesion molecule L1" evidence="19">
    <location>
        <begin position="38"/>
        <end position="1162"/>
    </location>
</feature>
<evidence type="ECO:0000313" key="22">
    <source>
        <dbReference type="EMBL" id="KAG9335112.1"/>
    </source>
</evidence>
<dbReference type="InterPro" id="IPR036116">
    <property type="entry name" value="FN3_sf"/>
</dbReference>
<dbReference type="FunFam" id="2.60.40.10:FF:000057">
    <property type="entry name" value="neural cell adhesion molecule L1"/>
    <property type="match status" value="1"/>
</dbReference>
<dbReference type="SMART" id="SM00060">
    <property type="entry name" value="FN3"/>
    <property type="match status" value="3"/>
</dbReference>
<dbReference type="Pfam" id="PF13882">
    <property type="entry name" value="Bravo_FIGEY"/>
    <property type="match status" value="1"/>
</dbReference>
<dbReference type="PANTHER" id="PTHR44170">
    <property type="entry name" value="PROTEIN SIDEKICK"/>
    <property type="match status" value="1"/>
</dbReference>
<gene>
    <name evidence="22" type="ORF">JZ751_005675</name>
</gene>
<dbReference type="SUPFAM" id="SSF49265">
    <property type="entry name" value="Fibronectin type III"/>
    <property type="match status" value="2"/>
</dbReference>
<dbReference type="Pfam" id="PF00047">
    <property type="entry name" value="ig"/>
    <property type="match status" value="1"/>
</dbReference>
<evidence type="ECO:0000256" key="13">
    <source>
        <dbReference type="ARBA" id="ARBA00023273"/>
    </source>
</evidence>
<dbReference type="CDD" id="cd00063">
    <property type="entry name" value="FN3"/>
    <property type="match status" value="3"/>
</dbReference>
<dbReference type="SUPFAM" id="SSF48726">
    <property type="entry name" value="Immunoglobulin"/>
    <property type="match status" value="6"/>
</dbReference>
<dbReference type="InterPro" id="IPR003599">
    <property type="entry name" value="Ig_sub"/>
</dbReference>
<evidence type="ECO:0000259" key="20">
    <source>
        <dbReference type="PROSITE" id="PS50835"/>
    </source>
</evidence>
<evidence type="ECO:0000256" key="14">
    <source>
        <dbReference type="ARBA" id="ARBA00023319"/>
    </source>
</evidence>
<keyword evidence="12" id="KW-0325">Glycoprotein</keyword>
<comment type="caution">
    <text evidence="22">The sequence shown here is derived from an EMBL/GenBank/DDBJ whole genome shotgun (WGS) entry which is preliminary data.</text>
</comment>
<evidence type="ECO:0000256" key="18">
    <source>
        <dbReference type="SAM" id="Phobius"/>
    </source>
</evidence>
<dbReference type="InterPro" id="IPR026966">
    <property type="entry name" value="Neurofascin/L1/NrCAM_C"/>
</dbReference>
<evidence type="ECO:0000256" key="17">
    <source>
        <dbReference type="SAM" id="MobiDB-lite"/>
    </source>
</evidence>
<dbReference type="SMART" id="SM00409">
    <property type="entry name" value="IG"/>
    <property type="match status" value="6"/>
</dbReference>
<dbReference type="PANTHER" id="PTHR44170:SF36">
    <property type="entry name" value="L1 CELL ADHESION MOLECULE"/>
    <property type="match status" value="1"/>
</dbReference>
<evidence type="ECO:0000256" key="10">
    <source>
        <dbReference type="ARBA" id="ARBA00023136"/>
    </source>
</evidence>
<feature type="domain" description="Ig-like" evidence="20">
    <location>
        <begin position="344"/>
        <end position="431"/>
    </location>
</feature>
<dbReference type="FunFam" id="2.60.40.10:FF:002563">
    <property type="entry name" value="Neural cell adhesion molecule L1"/>
    <property type="match status" value="1"/>
</dbReference>
<keyword evidence="5 18" id="KW-0812">Transmembrane</keyword>
<dbReference type="Proteomes" id="UP000824540">
    <property type="component" value="Unassembled WGS sequence"/>
</dbReference>
<feature type="region of interest" description="Disordered" evidence="17">
    <location>
        <begin position="1047"/>
        <end position="1092"/>
    </location>
</feature>
<dbReference type="GO" id="GO:0030426">
    <property type="term" value="C:growth cone"/>
    <property type="evidence" value="ECO:0007669"/>
    <property type="project" value="UniProtKB-SubCell"/>
</dbReference>
<evidence type="ECO:0000256" key="2">
    <source>
        <dbReference type="ARBA" id="ARBA00004624"/>
    </source>
</evidence>
<dbReference type="SMART" id="SM00408">
    <property type="entry name" value="IGc2"/>
    <property type="match status" value="5"/>
</dbReference>
<feature type="domain" description="Fibronectin type-III" evidence="21">
    <location>
        <begin position="841"/>
        <end position="935"/>
    </location>
</feature>